<protein>
    <submittedName>
        <fullName evidence="1">Uncharacterized protein</fullName>
    </submittedName>
</protein>
<dbReference type="Proteomes" id="UP000449944">
    <property type="component" value="Unassembled WGS sequence"/>
</dbReference>
<dbReference type="AlphaFoldDB" id="A0AAW9VA89"/>
<comment type="caution">
    <text evidence="1">The sequence shown here is derived from an EMBL/GenBank/DDBJ whole genome shotgun (WGS) entry which is preliminary data.</text>
</comment>
<evidence type="ECO:0000313" key="1">
    <source>
        <dbReference type="EMBL" id="MTC34536.1"/>
    </source>
</evidence>
<gene>
    <name evidence="1" type="ORF">GKR67_07900</name>
</gene>
<dbReference type="EMBL" id="WLUB01000026">
    <property type="protein sequence ID" value="MTC34536.1"/>
    <property type="molecule type" value="Genomic_DNA"/>
</dbReference>
<accession>A0AAW9VA89</accession>
<name>A0AAW9VA89_9GAMM</name>
<sequence>MLSFKQVSRCNHQLTQAFIDVTHKTHLLKFVIKSDIRSVHREEDYTDSSLKRKDLSGIRKYFLILRDNFYI</sequence>
<reference evidence="1 2" key="1">
    <citation type="submission" date="2019-10" db="EMBL/GenBank/DDBJ databases">
        <title>Comparative genomic analysis of Providencia.</title>
        <authorList>
            <person name="Yuan C."/>
            <person name="Wei Y."/>
            <person name="Yin Z."/>
        </authorList>
    </citation>
    <scope>NUCLEOTIDE SEQUENCE [LARGE SCALE GENOMIC DNA]</scope>
    <source>
        <strain evidence="2">wls1934</strain>
    </source>
</reference>
<evidence type="ECO:0000313" key="2">
    <source>
        <dbReference type="Proteomes" id="UP000449944"/>
    </source>
</evidence>
<organism evidence="1 2">
    <name type="scientific">Providencia alcalifaciens</name>
    <dbReference type="NCBI Taxonomy" id="126385"/>
    <lineage>
        <taxon>Bacteria</taxon>
        <taxon>Pseudomonadati</taxon>
        <taxon>Pseudomonadota</taxon>
        <taxon>Gammaproteobacteria</taxon>
        <taxon>Enterobacterales</taxon>
        <taxon>Morganellaceae</taxon>
        <taxon>Providencia</taxon>
    </lineage>
</organism>
<proteinExistence type="predicted"/>